<reference evidence="4" key="1">
    <citation type="submission" date="2022-12" db="EMBL/GenBank/DDBJ databases">
        <title>Paraconexibacter alkalitolerans sp. nov. and Baekduia alba sp. nov., isolated from soil and emended description of the genera Paraconexibacter (Chun et al., 2020) and Baekduia (An et al., 2020).</title>
        <authorList>
            <person name="Vieira S."/>
            <person name="Huber K.J."/>
            <person name="Geppert A."/>
            <person name="Wolf J."/>
            <person name="Neumann-Schaal M."/>
            <person name="Muesken M."/>
            <person name="Overmann J."/>
        </authorList>
    </citation>
    <scope>NUCLEOTIDE SEQUENCE</scope>
    <source>
        <strain evidence="4">AEG42_29</strain>
    </source>
</reference>
<feature type="compositionally biased region" description="Low complexity" evidence="1">
    <location>
        <begin position="476"/>
        <end position="485"/>
    </location>
</feature>
<proteinExistence type="predicted"/>
<feature type="transmembrane region" description="Helical" evidence="2">
    <location>
        <begin position="12"/>
        <end position="33"/>
    </location>
</feature>
<dbReference type="InterPro" id="IPR052336">
    <property type="entry name" value="MlaD_Phospholipid_Transporter"/>
</dbReference>
<evidence type="ECO:0000256" key="2">
    <source>
        <dbReference type="SAM" id="Phobius"/>
    </source>
</evidence>
<name>A0AAU7ATZ1_9ACTN</name>
<dbReference type="Pfam" id="PF02470">
    <property type="entry name" value="MlaD"/>
    <property type="match status" value="1"/>
</dbReference>
<sequence>MTEIRRGPKRRLSLNVLGLLGVLVIFGVVYFSFAKRVPFIYGYRIEAVVSNSSQLRKGSPVRVAGVDVGKVVKLSEGPGTTAVLQLEFKDSALPLHQDATLRIRPRLFLEGGFYIELRAGSPSAPVLEDGGTIPLGQTSVPVQFDQVLSSLDRPTRESLRRTVDNLSTGFDKGAARAFGDAAKPFTPALRDTAQIAQATRGLETHDLSNLIGSLAEITGTLAANDDALGQLVGGLNVTAGALASQQANLRASVRGLDDLSQTAIPELQAISRGLPSVVRFTDALRPTLPRTPGTLRNLSKVLTQVRLASRPAELPAALSATAPTINRLPTLSTRLQGLFKLVTPVTDCVRDKVLPVLYTNINDGANSTGRPVWQDLAHAAVGLSGASSSFDANGPSVRFLAAVGTQSLATGALPGLGQLVGVGPELEGSSPKWLGNGVTSPFRPDAVCRDQPSVNLQSRTPFPEAAPQTTAIAKRAAKQAAAEPASTVSRRIGSRTKDAAPSALRDALRDVATSVTSAVAGKDGG</sequence>
<dbReference type="InterPro" id="IPR003399">
    <property type="entry name" value="Mce/MlaD"/>
</dbReference>
<keyword evidence="2" id="KW-0472">Membrane</keyword>
<keyword evidence="2" id="KW-1133">Transmembrane helix</keyword>
<feature type="region of interest" description="Disordered" evidence="1">
    <location>
        <begin position="476"/>
        <end position="525"/>
    </location>
</feature>
<evidence type="ECO:0000313" key="4">
    <source>
        <dbReference type="EMBL" id="XAY04809.1"/>
    </source>
</evidence>
<dbReference type="PANTHER" id="PTHR33371:SF4">
    <property type="entry name" value="INTERMEMBRANE PHOSPHOLIPID TRANSPORT SYSTEM BINDING PROTEIN MLAD"/>
    <property type="match status" value="1"/>
</dbReference>
<dbReference type="KEGG" id="parq:DSM112329_01647"/>
<dbReference type="PANTHER" id="PTHR33371">
    <property type="entry name" value="INTERMEMBRANE PHOSPHOLIPID TRANSPORT SYSTEM BINDING PROTEIN MLAD-RELATED"/>
    <property type="match status" value="1"/>
</dbReference>
<accession>A0AAU7ATZ1</accession>
<dbReference type="RefSeq" id="WP_354701334.1">
    <property type="nucleotide sequence ID" value="NZ_CP114014.1"/>
</dbReference>
<dbReference type="AlphaFoldDB" id="A0AAU7ATZ1"/>
<evidence type="ECO:0000256" key="1">
    <source>
        <dbReference type="SAM" id="MobiDB-lite"/>
    </source>
</evidence>
<organism evidence="4">
    <name type="scientific">Paraconexibacter sp. AEG42_29</name>
    <dbReference type="NCBI Taxonomy" id="2997339"/>
    <lineage>
        <taxon>Bacteria</taxon>
        <taxon>Bacillati</taxon>
        <taxon>Actinomycetota</taxon>
        <taxon>Thermoleophilia</taxon>
        <taxon>Solirubrobacterales</taxon>
        <taxon>Paraconexibacteraceae</taxon>
        <taxon>Paraconexibacter</taxon>
    </lineage>
</organism>
<dbReference type="EMBL" id="CP114014">
    <property type="protein sequence ID" value="XAY04809.1"/>
    <property type="molecule type" value="Genomic_DNA"/>
</dbReference>
<evidence type="ECO:0000259" key="3">
    <source>
        <dbReference type="Pfam" id="PF02470"/>
    </source>
</evidence>
<feature type="domain" description="Mce/MlaD" evidence="3">
    <location>
        <begin position="42"/>
        <end position="120"/>
    </location>
</feature>
<protein>
    <recommendedName>
        <fullName evidence="3">Mce/MlaD domain-containing protein</fullName>
    </recommendedName>
</protein>
<gene>
    <name evidence="4" type="ORF">DSM112329_01647</name>
</gene>
<keyword evidence="2" id="KW-0812">Transmembrane</keyword>